<evidence type="ECO:0000256" key="5">
    <source>
        <dbReference type="ARBA" id="ARBA00019045"/>
    </source>
</evidence>
<comment type="catalytic activity">
    <reaction evidence="9">
        <text>2-oxoglutarate + O2 + 2 H(+) = ethene + 3 CO2 + H2O</text>
        <dbReference type="Rhea" id="RHEA:31523"/>
        <dbReference type="ChEBI" id="CHEBI:15377"/>
        <dbReference type="ChEBI" id="CHEBI:15378"/>
        <dbReference type="ChEBI" id="CHEBI:15379"/>
        <dbReference type="ChEBI" id="CHEBI:16526"/>
        <dbReference type="ChEBI" id="CHEBI:16810"/>
        <dbReference type="ChEBI" id="CHEBI:18153"/>
        <dbReference type="EC" id="1.13.12.19"/>
    </reaction>
</comment>
<evidence type="ECO:0000313" key="14">
    <source>
        <dbReference type="EMBL" id="ROP81405.1"/>
    </source>
</evidence>
<keyword evidence="11" id="KW-0479">Metal-binding</keyword>
<dbReference type="InterPro" id="IPR044861">
    <property type="entry name" value="IPNS-like_FE2OG_OXY"/>
</dbReference>
<dbReference type="RefSeq" id="WP_123695252.1">
    <property type="nucleotide sequence ID" value="NZ_AP019700.1"/>
</dbReference>
<organism evidence="14 15">
    <name type="scientific">Stella humosa</name>
    <dbReference type="NCBI Taxonomy" id="94"/>
    <lineage>
        <taxon>Bacteria</taxon>
        <taxon>Pseudomonadati</taxon>
        <taxon>Pseudomonadota</taxon>
        <taxon>Alphaproteobacteria</taxon>
        <taxon>Rhodospirillales</taxon>
        <taxon>Stellaceae</taxon>
        <taxon>Stella</taxon>
    </lineage>
</organism>
<evidence type="ECO:0000256" key="12">
    <source>
        <dbReference type="SAM" id="MobiDB-lite"/>
    </source>
</evidence>
<feature type="domain" description="Fe2OG dioxygenase" evidence="13">
    <location>
        <begin position="186"/>
        <end position="294"/>
    </location>
</feature>
<evidence type="ECO:0000256" key="6">
    <source>
        <dbReference type="ARBA" id="ARBA00022666"/>
    </source>
</evidence>
<dbReference type="InterPro" id="IPR027443">
    <property type="entry name" value="IPNS-like_sf"/>
</dbReference>
<feature type="region of interest" description="Disordered" evidence="12">
    <location>
        <begin position="311"/>
        <end position="334"/>
    </location>
</feature>
<evidence type="ECO:0000256" key="9">
    <source>
        <dbReference type="ARBA" id="ARBA00047725"/>
    </source>
</evidence>
<keyword evidence="14" id="KW-0223">Dioxygenase</keyword>
<dbReference type="InterPro" id="IPR005123">
    <property type="entry name" value="Oxoglu/Fe-dep_dioxygenase_dom"/>
</dbReference>
<comment type="caution">
    <text evidence="14">The sequence shown here is derived from an EMBL/GenBank/DDBJ whole genome shotgun (WGS) entry which is preliminary data.</text>
</comment>
<feature type="compositionally biased region" description="Basic residues" evidence="12">
    <location>
        <begin position="323"/>
        <end position="334"/>
    </location>
</feature>
<gene>
    <name evidence="14" type="ORF">EDC65_5263</name>
</gene>
<dbReference type="GO" id="GO:0051213">
    <property type="term" value="F:dioxygenase activity"/>
    <property type="evidence" value="ECO:0007669"/>
    <property type="project" value="UniProtKB-KW"/>
</dbReference>
<evidence type="ECO:0000256" key="7">
    <source>
        <dbReference type="ARBA" id="ARBA00031011"/>
    </source>
</evidence>
<evidence type="ECO:0000259" key="13">
    <source>
        <dbReference type="PROSITE" id="PS51471"/>
    </source>
</evidence>
<evidence type="ECO:0000256" key="1">
    <source>
        <dbReference type="ARBA" id="ARBA00001954"/>
    </source>
</evidence>
<evidence type="ECO:0000256" key="11">
    <source>
        <dbReference type="RuleBase" id="RU003682"/>
    </source>
</evidence>
<evidence type="ECO:0000256" key="2">
    <source>
        <dbReference type="ARBA" id="ARBA00004767"/>
    </source>
</evidence>
<dbReference type="PRINTS" id="PR00682">
    <property type="entry name" value="IPNSYNTHASE"/>
</dbReference>
<dbReference type="GO" id="GO:0046872">
    <property type="term" value="F:metal ion binding"/>
    <property type="evidence" value="ECO:0007669"/>
    <property type="project" value="UniProtKB-KW"/>
</dbReference>
<reference evidence="14 15" key="1">
    <citation type="submission" date="2018-11" db="EMBL/GenBank/DDBJ databases">
        <title>Genomic Encyclopedia of Type Strains, Phase IV (KMG-IV): sequencing the most valuable type-strain genomes for metagenomic binning, comparative biology and taxonomic classification.</title>
        <authorList>
            <person name="Goeker M."/>
        </authorList>
    </citation>
    <scope>NUCLEOTIDE SEQUENCE [LARGE SCALE GENOMIC DNA]</scope>
    <source>
        <strain evidence="14 15">DSM 5900</strain>
    </source>
</reference>
<dbReference type="EC" id="1.14.20.7" evidence="3"/>
<dbReference type="GO" id="GO:0102276">
    <property type="term" value="F:2-oxoglutarate oxygenase/decarboxylase (ethylene-forming) activity"/>
    <property type="evidence" value="ECO:0007669"/>
    <property type="project" value="UniProtKB-EC"/>
</dbReference>
<dbReference type="OrthoDB" id="21825at2"/>
<dbReference type="Pfam" id="PF03171">
    <property type="entry name" value="2OG-FeII_Oxy"/>
    <property type="match status" value="1"/>
</dbReference>
<evidence type="ECO:0000256" key="10">
    <source>
        <dbReference type="ARBA" id="ARBA00049359"/>
    </source>
</evidence>
<evidence type="ECO:0000313" key="15">
    <source>
        <dbReference type="Proteomes" id="UP000278222"/>
    </source>
</evidence>
<dbReference type="PROSITE" id="PS51471">
    <property type="entry name" value="FE2OG_OXY"/>
    <property type="match status" value="1"/>
</dbReference>
<protein>
    <recommendedName>
        <fullName evidence="5">2-oxoglutarate-dependent ethylene/succinate-forming enzyme</fullName>
        <ecNumber evidence="4">1.13.12.19</ecNumber>
        <ecNumber evidence="3">1.14.20.7</ecNumber>
    </recommendedName>
    <alternativeName>
        <fullName evidence="7">2-oxoglutarate dioxygenase (ethylene-forming)</fullName>
    </alternativeName>
    <alternativeName>
        <fullName evidence="8">2-oxoglutarate/L-arginine monooxygenase/decarboxylase (succinate-forming)</fullName>
    </alternativeName>
</protein>
<dbReference type="PANTHER" id="PTHR47990">
    <property type="entry name" value="2-OXOGLUTARATE (2OG) AND FE(II)-DEPENDENT OXYGENASE SUPERFAMILY PROTEIN-RELATED"/>
    <property type="match status" value="1"/>
</dbReference>
<dbReference type="AlphaFoldDB" id="A0A3N1KVR5"/>
<keyword evidence="11" id="KW-0560">Oxidoreductase</keyword>
<dbReference type="Pfam" id="PF14226">
    <property type="entry name" value="DIOX_N"/>
    <property type="match status" value="1"/>
</dbReference>
<accession>A0A3N1KVR5</accession>
<evidence type="ECO:0000256" key="4">
    <source>
        <dbReference type="ARBA" id="ARBA00012531"/>
    </source>
</evidence>
<dbReference type="GO" id="GO:0009693">
    <property type="term" value="P:ethylene biosynthetic process"/>
    <property type="evidence" value="ECO:0007669"/>
    <property type="project" value="UniProtKB-KW"/>
</dbReference>
<keyword evidence="15" id="KW-1185">Reference proteome</keyword>
<dbReference type="EC" id="1.13.12.19" evidence="4"/>
<evidence type="ECO:0000256" key="3">
    <source>
        <dbReference type="ARBA" id="ARBA00012293"/>
    </source>
</evidence>
<dbReference type="Proteomes" id="UP000278222">
    <property type="component" value="Unassembled WGS sequence"/>
</dbReference>
<sequence>MPDSGPAPGSVPAIDLSPVLAGVPGAAAEAGRAIDRACRETGFLTIVGHGVPLSLIQETRRQANAFFDLPRPEKARIARAAPAFNRGWGAVGEESLAKTLGAAAPPDYKEYLSIGPVDTSDDPYFHRPEAFPHFAANRWPDAPDGLRPAFTAYFRAMERLAADLMELFAVALDLPPGFFADKIDRQCGSLRVINYPAQTDGPEDGQLRAGAHTDYGSLTILHAEDRPGGLQVRQPDGGWIDVRPTPDSFVVNIGDLMAMWTNDRWVSTLHRVGNPPRADAAASRRLSLVFFHQPNYDALIECLPSCRAPNEPPRHPPITSGAHRLRKLNRANDY</sequence>
<name>A0A3N1KVR5_9PROT</name>
<dbReference type="SUPFAM" id="SSF51197">
    <property type="entry name" value="Clavaminate synthase-like"/>
    <property type="match status" value="1"/>
</dbReference>
<keyword evidence="6" id="KW-0266">Ethylene biosynthesis</keyword>
<comment type="pathway">
    <text evidence="2">Alkene biosynthesis; ethylene biosynthesis via 2-oxoglutarate.</text>
</comment>
<comment type="cofactor">
    <cofactor evidence="1">
        <name>Fe(2+)</name>
        <dbReference type="ChEBI" id="CHEBI:29033"/>
    </cofactor>
</comment>
<keyword evidence="11" id="KW-0408">Iron</keyword>
<comment type="similarity">
    <text evidence="11">Belongs to the iron/ascorbate-dependent oxidoreductase family.</text>
</comment>
<comment type="catalytic activity">
    <reaction evidence="10">
        <text>L-arginine + 2-oxoglutarate + O2 = guanidine + L-glutamate 5-semialdehyde + succinate + CO2</text>
        <dbReference type="Rhea" id="RHEA:31535"/>
        <dbReference type="ChEBI" id="CHEBI:15379"/>
        <dbReference type="ChEBI" id="CHEBI:16526"/>
        <dbReference type="ChEBI" id="CHEBI:16810"/>
        <dbReference type="ChEBI" id="CHEBI:30031"/>
        <dbReference type="ChEBI" id="CHEBI:30087"/>
        <dbReference type="ChEBI" id="CHEBI:32682"/>
        <dbReference type="ChEBI" id="CHEBI:58066"/>
        <dbReference type="EC" id="1.14.20.7"/>
    </reaction>
</comment>
<dbReference type="InterPro" id="IPR026992">
    <property type="entry name" value="DIOX_N"/>
</dbReference>
<dbReference type="Gene3D" id="2.60.120.330">
    <property type="entry name" value="B-lactam Antibiotic, Isopenicillin N Synthase, Chain"/>
    <property type="match status" value="1"/>
</dbReference>
<proteinExistence type="inferred from homology"/>
<dbReference type="EMBL" id="RJKX01000018">
    <property type="protein sequence ID" value="ROP81405.1"/>
    <property type="molecule type" value="Genomic_DNA"/>
</dbReference>
<dbReference type="InterPro" id="IPR050231">
    <property type="entry name" value="Iron_ascorbate_oxido_reductase"/>
</dbReference>
<evidence type="ECO:0000256" key="8">
    <source>
        <dbReference type="ARBA" id="ARBA00031282"/>
    </source>
</evidence>